<feature type="domain" description="ABC transporter" evidence="6">
    <location>
        <begin position="334"/>
        <end position="553"/>
    </location>
</feature>
<dbReference type="GO" id="GO:0016887">
    <property type="term" value="F:ATP hydrolysis activity"/>
    <property type="evidence" value="ECO:0007669"/>
    <property type="project" value="InterPro"/>
</dbReference>
<evidence type="ECO:0000259" key="6">
    <source>
        <dbReference type="PROSITE" id="PS50893"/>
    </source>
</evidence>
<feature type="region of interest" description="Disordered" evidence="5">
    <location>
        <begin position="1"/>
        <end position="278"/>
    </location>
</feature>
<feature type="compositionally biased region" description="Basic residues" evidence="5">
    <location>
        <begin position="254"/>
        <end position="268"/>
    </location>
</feature>
<dbReference type="Gene3D" id="3.40.50.300">
    <property type="entry name" value="P-loop containing nucleotide triphosphate hydrolases"/>
    <property type="match status" value="1"/>
</dbReference>
<dbReference type="PANTHER" id="PTHR46743">
    <property type="entry name" value="TEICHOIC ACIDS EXPORT ATP-BINDING PROTEIN TAGH"/>
    <property type="match status" value="1"/>
</dbReference>
<reference evidence="7" key="2">
    <citation type="submission" date="2020-09" db="EMBL/GenBank/DDBJ databases">
        <authorList>
            <person name="Sun Q."/>
            <person name="Zhou Y."/>
        </authorList>
    </citation>
    <scope>NUCLEOTIDE SEQUENCE</scope>
    <source>
        <strain evidence="7">CGMCC 4.7306</strain>
    </source>
</reference>
<dbReference type="InterPro" id="IPR003593">
    <property type="entry name" value="AAA+_ATPase"/>
</dbReference>
<keyword evidence="3" id="KW-0547">Nucleotide-binding</keyword>
<feature type="compositionally biased region" description="Basic and acidic residues" evidence="5">
    <location>
        <begin position="36"/>
        <end position="45"/>
    </location>
</feature>
<feature type="compositionally biased region" description="Low complexity" evidence="5">
    <location>
        <begin position="190"/>
        <end position="223"/>
    </location>
</feature>
<dbReference type="AlphaFoldDB" id="A0A917SCZ3"/>
<feature type="compositionally biased region" description="Low complexity" evidence="5">
    <location>
        <begin position="46"/>
        <end position="70"/>
    </location>
</feature>
<evidence type="ECO:0000313" key="8">
    <source>
        <dbReference type="Proteomes" id="UP000613840"/>
    </source>
</evidence>
<dbReference type="PANTHER" id="PTHR46743:SF2">
    <property type="entry name" value="TEICHOIC ACIDS EXPORT ATP-BINDING PROTEIN TAGH"/>
    <property type="match status" value="1"/>
</dbReference>
<feature type="compositionally biased region" description="Acidic residues" evidence="5">
    <location>
        <begin position="103"/>
        <end position="112"/>
    </location>
</feature>
<feature type="compositionally biased region" description="Basic and acidic residues" evidence="5">
    <location>
        <begin position="1"/>
        <end position="12"/>
    </location>
</feature>
<comment type="caution">
    <text evidence="7">The sequence shown here is derived from an EMBL/GenBank/DDBJ whole genome shotgun (WGS) entry which is preliminary data.</text>
</comment>
<accession>A0A917SCZ3</accession>
<dbReference type="GO" id="GO:0005524">
    <property type="term" value="F:ATP binding"/>
    <property type="evidence" value="ECO:0007669"/>
    <property type="project" value="UniProtKB-KW"/>
</dbReference>
<gene>
    <name evidence="7" type="ORF">GCM10011575_32000</name>
</gene>
<dbReference type="PROSITE" id="PS50893">
    <property type="entry name" value="ABC_TRANSPORTER_2"/>
    <property type="match status" value="1"/>
</dbReference>
<dbReference type="InterPro" id="IPR003439">
    <property type="entry name" value="ABC_transporter-like_ATP-bd"/>
</dbReference>
<dbReference type="GO" id="GO:0140359">
    <property type="term" value="F:ABC-type transporter activity"/>
    <property type="evidence" value="ECO:0007669"/>
    <property type="project" value="InterPro"/>
</dbReference>
<dbReference type="InterPro" id="IPR027417">
    <property type="entry name" value="P-loop_NTPase"/>
</dbReference>
<evidence type="ECO:0000256" key="4">
    <source>
        <dbReference type="ARBA" id="ARBA00022840"/>
    </source>
</evidence>
<protein>
    <recommendedName>
        <fullName evidence="6">ABC transporter domain-containing protein</fullName>
    </recommendedName>
</protein>
<feature type="compositionally biased region" description="Basic and acidic residues" evidence="5">
    <location>
        <begin position="144"/>
        <end position="164"/>
    </location>
</feature>
<organism evidence="7 8">
    <name type="scientific">Microlunatus endophyticus</name>
    <dbReference type="NCBI Taxonomy" id="1716077"/>
    <lineage>
        <taxon>Bacteria</taxon>
        <taxon>Bacillati</taxon>
        <taxon>Actinomycetota</taxon>
        <taxon>Actinomycetes</taxon>
        <taxon>Propionibacteriales</taxon>
        <taxon>Propionibacteriaceae</taxon>
        <taxon>Microlunatus</taxon>
    </lineage>
</organism>
<keyword evidence="2" id="KW-0813">Transport</keyword>
<dbReference type="SUPFAM" id="SSF52540">
    <property type="entry name" value="P-loop containing nucleoside triphosphate hydrolases"/>
    <property type="match status" value="1"/>
</dbReference>
<dbReference type="Proteomes" id="UP000613840">
    <property type="component" value="Unassembled WGS sequence"/>
</dbReference>
<feature type="compositionally biased region" description="Basic and acidic residues" evidence="5">
    <location>
        <begin position="79"/>
        <end position="95"/>
    </location>
</feature>
<sequence>MSSETPADRPTDSPDASGGGRPRRALQPGEAAVVEQPDRPPHSDAADSNTSDSNTSDSNTSDSNTSDSDAPGSPSTPVRFHDRLAARARRAEVGDPRWSWELPDTEEPDDTPDQTTDHGPAQRPDHRSYRPSYDQSNDTASEAAGDHPVDDPVDRAVHRPKDEAAAQAREQPDDEPADQPSESSQPGQLSGASAWIAAAQPPAGNRATQSQTTENQTTETQAQFADAESEPEPVLGPDGKPLPMPTGFGTPSKPTRKPARKAAKRRPGGKAALGGKQRFKLLQGMTPRAPREEIPDQSHLPAQQRTDLAVRVTDLSVTYRTSFEKKPTFRQAVMRLGRGQRAVREIKALQDISFEVKTGSSVGIIGRNGAGKSTLMRTLSGILPPTSGTVEVWGRASTLLALGVNFNHSLSGRENIILGALAAGLSKDEAVERAGEIADWTELGDFIDMPMRTYSSGMAARISFAIAVHMEPDILMIDEGLSTGDAHFKDKASAKMTELRDKARAMFLVSHGLGSITELCDQAIWIDKGRLIARGEPAEVVDKYLSTLRADRKARKASDFEDV</sequence>
<evidence type="ECO:0000256" key="2">
    <source>
        <dbReference type="ARBA" id="ARBA00022448"/>
    </source>
</evidence>
<name>A0A917SCZ3_9ACTN</name>
<keyword evidence="8" id="KW-1185">Reference proteome</keyword>
<comment type="similarity">
    <text evidence="1">Belongs to the ABC transporter superfamily.</text>
</comment>
<evidence type="ECO:0000256" key="5">
    <source>
        <dbReference type="SAM" id="MobiDB-lite"/>
    </source>
</evidence>
<dbReference type="InterPro" id="IPR050683">
    <property type="entry name" value="Bact_Polysacc_Export_ATP-bd"/>
</dbReference>
<evidence type="ECO:0000313" key="7">
    <source>
        <dbReference type="EMBL" id="GGL71155.1"/>
    </source>
</evidence>
<dbReference type="RefSeq" id="WP_229670173.1">
    <property type="nucleotide sequence ID" value="NZ_BMMZ01000008.1"/>
</dbReference>
<dbReference type="CDD" id="cd03220">
    <property type="entry name" value="ABC_KpsT_Wzt"/>
    <property type="match status" value="1"/>
</dbReference>
<keyword evidence="4" id="KW-0067">ATP-binding</keyword>
<dbReference type="EMBL" id="BMMZ01000008">
    <property type="protein sequence ID" value="GGL71155.1"/>
    <property type="molecule type" value="Genomic_DNA"/>
</dbReference>
<evidence type="ECO:0000256" key="3">
    <source>
        <dbReference type="ARBA" id="ARBA00022741"/>
    </source>
</evidence>
<dbReference type="PROSITE" id="PS00211">
    <property type="entry name" value="ABC_TRANSPORTER_1"/>
    <property type="match status" value="1"/>
</dbReference>
<dbReference type="InterPro" id="IPR017871">
    <property type="entry name" value="ABC_transporter-like_CS"/>
</dbReference>
<dbReference type="Pfam" id="PF00005">
    <property type="entry name" value="ABC_tran"/>
    <property type="match status" value="1"/>
</dbReference>
<proteinExistence type="inferred from homology"/>
<dbReference type="InterPro" id="IPR015860">
    <property type="entry name" value="ABC_transpr_TagH-like"/>
</dbReference>
<dbReference type="GO" id="GO:0016020">
    <property type="term" value="C:membrane"/>
    <property type="evidence" value="ECO:0007669"/>
    <property type="project" value="InterPro"/>
</dbReference>
<evidence type="ECO:0000256" key="1">
    <source>
        <dbReference type="ARBA" id="ARBA00005417"/>
    </source>
</evidence>
<reference evidence="7" key="1">
    <citation type="journal article" date="2014" name="Int. J. Syst. Evol. Microbiol.">
        <title>Complete genome sequence of Corynebacterium casei LMG S-19264T (=DSM 44701T), isolated from a smear-ripened cheese.</title>
        <authorList>
            <consortium name="US DOE Joint Genome Institute (JGI-PGF)"/>
            <person name="Walter F."/>
            <person name="Albersmeier A."/>
            <person name="Kalinowski J."/>
            <person name="Ruckert C."/>
        </authorList>
    </citation>
    <scope>NUCLEOTIDE SEQUENCE</scope>
    <source>
        <strain evidence="7">CGMCC 4.7306</strain>
    </source>
</reference>
<dbReference type="SMART" id="SM00382">
    <property type="entry name" value="AAA"/>
    <property type="match status" value="1"/>
</dbReference>